<evidence type="ECO:0000256" key="6">
    <source>
        <dbReference type="ARBA" id="ARBA00022989"/>
    </source>
</evidence>
<evidence type="ECO:0000313" key="14">
    <source>
        <dbReference type="Proteomes" id="UP001367030"/>
    </source>
</evidence>
<keyword evidence="8 12" id="KW-0472">Membrane</keyword>
<keyword evidence="10" id="KW-0143">Chaperone</keyword>
<dbReference type="Gene3D" id="1.20.1550.10">
    <property type="entry name" value="DsbB-like"/>
    <property type="match status" value="1"/>
</dbReference>
<dbReference type="PANTHER" id="PTHR43469:SF1">
    <property type="entry name" value="SPBETA PROPHAGE-DERIVED DISULFIDE BOND FORMATION PROTEIN B"/>
    <property type="match status" value="1"/>
</dbReference>
<keyword evidence="9" id="KW-1015">Disulfide bond</keyword>
<evidence type="ECO:0000313" key="13">
    <source>
        <dbReference type="EMBL" id="MEJ8855890.1"/>
    </source>
</evidence>
<dbReference type="Pfam" id="PF02600">
    <property type="entry name" value="DsbB"/>
    <property type="match status" value="1"/>
</dbReference>
<proteinExistence type="inferred from homology"/>
<accession>A0ABU8X9U4</accession>
<gene>
    <name evidence="13" type="ORF">WKW79_15010</name>
</gene>
<dbReference type="Proteomes" id="UP001367030">
    <property type="component" value="Unassembled WGS sequence"/>
</dbReference>
<feature type="transmembrane region" description="Helical" evidence="12">
    <location>
        <begin position="46"/>
        <end position="66"/>
    </location>
</feature>
<dbReference type="InterPro" id="IPR003752">
    <property type="entry name" value="DiS_bond_form_DsbB/BdbC"/>
</dbReference>
<evidence type="ECO:0000256" key="2">
    <source>
        <dbReference type="ARBA" id="ARBA00007602"/>
    </source>
</evidence>
<evidence type="ECO:0000256" key="10">
    <source>
        <dbReference type="ARBA" id="ARBA00023186"/>
    </source>
</evidence>
<comment type="similarity">
    <text evidence="2">Belongs to the DsbB family. BdbC subfamily.</text>
</comment>
<reference evidence="13 14" key="1">
    <citation type="submission" date="2024-03" db="EMBL/GenBank/DDBJ databases">
        <title>Novel species of the genus Variovorax.</title>
        <authorList>
            <person name="Liu Q."/>
            <person name="Xin Y.-H."/>
        </authorList>
    </citation>
    <scope>NUCLEOTIDE SEQUENCE [LARGE SCALE GENOMIC DNA]</scope>
    <source>
        <strain evidence="13 14">KACC 18901</strain>
    </source>
</reference>
<dbReference type="EMBL" id="JBBKZS010000005">
    <property type="protein sequence ID" value="MEJ8855890.1"/>
    <property type="molecule type" value="Genomic_DNA"/>
</dbReference>
<evidence type="ECO:0000256" key="8">
    <source>
        <dbReference type="ARBA" id="ARBA00023136"/>
    </source>
</evidence>
<evidence type="ECO:0000256" key="11">
    <source>
        <dbReference type="ARBA" id="ARBA00023284"/>
    </source>
</evidence>
<dbReference type="PANTHER" id="PTHR43469">
    <property type="entry name" value="DISULFIDE FORMATION PROTEIN-RELATED"/>
    <property type="match status" value="1"/>
</dbReference>
<organism evidence="13 14">
    <name type="scientific">Variovorax robiniae</name>
    <dbReference type="NCBI Taxonomy" id="1836199"/>
    <lineage>
        <taxon>Bacteria</taxon>
        <taxon>Pseudomonadati</taxon>
        <taxon>Pseudomonadota</taxon>
        <taxon>Betaproteobacteria</taxon>
        <taxon>Burkholderiales</taxon>
        <taxon>Comamonadaceae</taxon>
        <taxon>Variovorax</taxon>
    </lineage>
</organism>
<keyword evidence="4 12" id="KW-0812">Transmembrane</keyword>
<evidence type="ECO:0000256" key="1">
    <source>
        <dbReference type="ARBA" id="ARBA00004141"/>
    </source>
</evidence>
<feature type="transmembrane region" description="Helical" evidence="12">
    <location>
        <begin position="12"/>
        <end position="34"/>
    </location>
</feature>
<feature type="transmembrane region" description="Helical" evidence="12">
    <location>
        <begin position="73"/>
        <end position="94"/>
    </location>
</feature>
<dbReference type="InterPro" id="IPR023380">
    <property type="entry name" value="DsbB-like_sf"/>
</dbReference>
<comment type="caution">
    <text evidence="13">The sequence shown here is derived from an EMBL/GenBank/DDBJ whole genome shotgun (WGS) entry which is preliminary data.</text>
</comment>
<evidence type="ECO:0000256" key="12">
    <source>
        <dbReference type="SAM" id="Phobius"/>
    </source>
</evidence>
<evidence type="ECO:0000256" key="5">
    <source>
        <dbReference type="ARBA" id="ARBA00022982"/>
    </source>
</evidence>
<evidence type="ECO:0000256" key="3">
    <source>
        <dbReference type="ARBA" id="ARBA00022448"/>
    </source>
</evidence>
<evidence type="ECO:0000256" key="7">
    <source>
        <dbReference type="ARBA" id="ARBA00023002"/>
    </source>
</evidence>
<keyword evidence="6 12" id="KW-1133">Transmembrane helix</keyword>
<protein>
    <submittedName>
        <fullName evidence="13">Disulfide bond formation protein B</fullName>
    </submittedName>
</protein>
<keyword evidence="5" id="KW-0249">Electron transport</keyword>
<evidence type="ECO:0000256" key="4">
    <source>
        <dbReference type="ARBA" id="ARBA00022692"/>
    </source>
</evidence>
<keyword evidence="11" id="KW-0676">Redox-active center</keyword>
<dbReference type="SUPFAM" id="SSF158442">
    <property type="entry name" value="DsbB-like"/>
    <property type="match status" value="1"/>
</dbReference>
<comment type="subcellular location">
    <subcellularLocation>
        <location evidence="1">Membrane</location>
        <topology evidence="1">Multi-pass membrane protein</topology>
    </subcellularLocation>
</comment>
<name>A0ABU8X9U4_9BURK</name>
<keyword evidence="14" id="KW-1185">Reference proteome</keyword>
<evidence type="ECO:0000256" key="9">
    <source>
        <dbReference type="ARBA" id="ARBA00023157"/>
    </source>
</evidence>
<dbReference type="InterPro" id="IPR012187">
    <property type="entry name" value="Disulphide_bond_form_BdbC"/>
</dbReference>
<keyword evidence="7" id="KW-0560">Oxidoreductase</keyword>
<sequence length="146" mass="15577">MTTTTAPADDPRWLALFIAWAAAFVSTLGALFLGEVMGLRPCVLCWYQRIAMFPLVIVLGMGLLWADFRSARYGLALAVPGGLVAVYHCLLYWGAVPKGLVPCGQGPSCTEGQLTVAGFIPIPVLSLVAFSIVIVLLSYASKGTRE</sequence>
<dbReference type="RefSeq" id="WP_340335960.1">
    <property type="nucleotide sequence ID" value="NZ_JBBKZS010000005.1"/>
</dbReference>
<keyword evidence="3" id="KW-0813">Transport</keyword>
<feature type="transmembrane region" description="Helical" evidence="12">
    <location>
        <begin position="114"/>
        <end position="140"/>
    </location>
</feature>
<dbReference type="PIRSF" id="PIRSF036659">
    <property type="entry name" value="BdbC"/>
    <property type="match status" value="1"/>
</dbReference>